<evidence type="ECO:0000256" key="5">
    <source>
        <dbReference type="ARBA" id="ARBA00023012"/>
    </source>
</evidence>
<dbReference type="Gene3D" id="1.10.287.130">
    <property type="match status" value="1"/>
</dbReference>
<dbReference type="RefSeq" id="WP_015195324.1">
    <property type="nucleotide sequence ID" value="NC_019748.1"/>
</dbReference>
<evidence type="ECO:0000256" key="4">
    <source>
        <dbReference type="ARBA" id="ARBA00022777"/>
    </source>
</evidence>
<dbReference type="SMART" id="SM00387">
    <property type="entry name" value="HATPase_c"/>
    <property type="match status" value="1"/>
</dbReference>
<dbReference type="PANTHER" id="PTHR43547:SF2">
    <property type="entry name" value="HYBRID SIGNAL TRANSDUCTION HISTIDINE KINASE C"/>
    <property type="match status" value="1"/>
</dbReference>
<evidence type="ECO:0000256" key="3">
    <source>
        <dbReference type="ARBA" id="ARBA00022553"/>
    </source>
</evidence>
<comment type="catalytic activity">
    <reaction evidence="1">
        <text>ATP + protein L-histidine = ADP + protein N-phospho-L-histidine.</text>
        <dbReference type="EC" id="2.7.13.3"/>
    </reaction>
</comment>
<keyword evidence="7" id="KW-0175">Coiled coil</keyword>
<dbReference type="PROSITE" id="PS50109">
    <property type="entry name" value="HIS_KIN"/>
    <property type="match status" value="1"/>
</dbReference>
<evidence type="ECO:0000313" key="11">
    <source>
        <dbReference type="Proteomes" id="UP000010473"/>
    </source>
</evidence>
<dbReference type="KEGG" id="scs:Sta7437_4194"/>
<feature type="coiled-coil region" evidence="7">
    <location>
        <begin position="131"/>
        <end position="158"/>
    </location>
</feature>
<keyword evidence="3 6" id="KW-0597">Phosphoprotein</keyword>
<dbReference type="SUPFAM" id="SSF55874">
    <property type="entry name" value="ATPase domain of HSP90 chaperone/DNA topoisomerase II/histidine kinase"/>
    <property type="match status" value="1"/>
</dbReference>
<dbReference type="CDD" id="cd00075">
    <property type="entry name" value="HATPase"/>
    <property type="match status" value="1"/>
</dbReference>
<dbReference type="InterPro" id="IPR036097">
    <property type="entry name" value="HisK_dim/P_sf"/>
</dbReference>
<dbReference type="AlphaFoldDB" id="K9XYJ1"/>
<keyword evidence="4 10" id="KW-0808">Transferase</keyword>
<feature type="modified residue" description="4-aspartylphosphate" evidence="6">
    <location>
        <position position="59"/>
    </location>
</feature>
<dbReference type="STRING" id="111780.Sta7437_4194"/>
<feature type="domain" description="Response regulatory" evidence="9">
    <location>
        <begin position="7"/>
        <end position="124"/>
    </location>
</feature>
<dbReference type="InterPro" id="IPR001789">
    <property type="entry name" value="Sig_transdc_resp-reg_receiver"/>
</dbReference>
<organism evidence="10 11">
    <name type="scientific">Stanieria cyanosphaera (strain ATCC 29371 / PCC 7437)</name>
    <dbReference type="NCBI Taxonomy" id="111780"/>
    <lineage>
        <taxon>Bacteria</taxon>
        <taxon>Bacillati</taxon>
        <taxon>Cyanobacteriota</taxon>
        <taxon>Cyanophyceae</taxon>
        <taxon>Pleurocapsales</taxon>
        <taxon>Dermocarpellaceae</taxon>
        <taxon>Stanieria</taxon>
    </lineage>
</organism>
<dbReference type="Pfam" id="PF00072">
    <property type="entry name" value="Response_reg"/>
    <property type="match status" value="1"/>
</dbReference>
<keyword evidence="5" id="KW-0902">Two-component regulatory system</keyword>
<keyword evidence="4 10" id="KW-0418">Kinase</keyword>
<dbReference type="CDD" id="cd00082">
    <property type="entry name" value="HisKA"/>
    <property type="match status" value="1"/>
</dbReference>
<dbReference type="InterPro" id="IPR004358">
    <property type="entry name" value="Sig_transdc_His_kin-like_C"/>
</dbReference>
<gene>
    <name evidence="10" type="ordered locus">Sta7437_4194</name>
</gene>
<dbReference type="InterPro" id="IPR036890">
    <property type="entry name" value="HATPase_C_sf"/>
</dbReference>
<dbReference type="PROSITE" id="PS50110">
    <property type="entry name" value="RESPONSE_REGULATORY"/>
    <property type="match status" value="1"/>
</dbReference>
<dbReference type="Pfam" id="PF00512">
    <property type="entry name" value="HisKA"/>
    <property type="match status" value="1"/>
</dbReference>
<dbReference type="InterPro" id="IPR005467">
    <property type="entry name" value="His_kinase_dom"/>
</dbReference>
<dbReference type="EC" id="2.7.13.3" evidence="2"/>
<feature type="domain" description="Histidine kinase" evidence="8">
    <location>
        <begin position="168"/>
        <end position="384"/>
    </location>
</feature>
<dbReference type="eggNOG" id="COG0745">
    <property type="taxonomic scope" value="Bacteria"/>
</dbReference>
<accession>K9XYJ1</accession>
<dbReference type="Gene3D" id="3.30.565.10">
    <property type="entry name" value="Histidine kinase-like ATPase, C-terminal domain"/>
    <property type="match status" value="1"/>
</dbReference>
<evidence type="ECO:0000313" key="10">
    <source>
        <dbReference type="EMBL" id="AFZ37670.1"/>
    </source>
</evidence>
<dbReference type="Gene3D" id="3.40.50.2300">
    <property type="match status" value="1"/>
</dbReference>
<dbReference type="SUPFAM" id="SSF52172">
    <property type="entry name" value="CheY-like"/>
    <property type="match status" value="1"/>
</dbReference>
<dbReference type="OrthoDB" id="9813151at2"/>
<name>K9XYJ1_STAC7</name>
<dbReference type="PANTHER" id="PTHR43547">
    <property type="entry name" value="TWO-COMPONENT HISTIDINE KINASE"/>
    <property type="match status" value="1"/>
</dbReference>
<evidence type="ECO:0000256" key="7">
    <source>
        <dbReference type="SAM" id="Coils"/>
    </source>
</evidence>
<protein>
    <recommendedName>
        <fullName evidence="2">histidine kinase</fullName>
        <ecNumber evidence="2">2.7.13.3</ecNumber>
    </recommendedName>
</protein>
<evidence type="ECO:0000256" key="6">
    <source>
        <dbReference type="PROSITE-ProRule" id="PRU00169"/>
    </source>
</evidence>
<dbReference type="SUPFAM" id="SSF47384">
    <property type="entry name" value="Homodimeric domain of signal transducing histidine kinase"/>
    <property type="match status" value="1"/>
</dbReference>
<evidence type="ECO:0000259" key="9">
    <source>
        <dbReference type="PROSITE" id="PS50110"/>
    </source>
</evidence>
<dbReference type="GO" id="GO:0000155">
    <property type="term" value="F:phosphorelay sensor kinase activity"/>
    <property type="evidence" value="ECO:0007669"/>
    <property type="project" value="InterPro"/>
</dbReference>
<sequence>MPGNAVKILLVEDDLAEARLLHEVLKSFGLNQFNLVHVKRLGEALQQLQQSCFDVILLDLTLPDSQGLDSLKSIIQQAPNLPVVVLTNTNDDQLAIAAVRQGAQDYLVKRSINVEGLVRSLQYAIERKRVAEVLREENEVLEHQIREQTAQLIKAQKINQFKSDFVAMFSHDFRNPLTTIIASAGLLQQNKYELPEEKKLMLLQHILSAGKNLAQLLEEALFIGKSDSEQLPYQPKNLNLELFCRNLLEKLQLNLEQQNQIIFTIDGNFQDTIWDENLLQHILGNLLTNALKYSPKHSMVKFEVIKQGEIALFRIEDQGIGIPADELKHLSTFFYRGSNVRRIPGTGLGLAIVKRCVEVQKGTIEFQSEEGIGTVVTVTLPIIKHN</sequence>
<dbReference type="PATRIC" id="fig|111780.3.peg.4345"/>
<dbReference type="Proteomes" id="UP000010473">
    <property type="component" value="Chromosome"/>
</dbReference>
<evidence type="ECO:0000256" key="1">
    <source>
        <dbReference type="ARBA" id="ARBA00000085"/>
    </source>
</evidence>
<evidence type="ECO:0000256" key="2">
    <source>
        <dbReference type="ARBA" id="ARBA00012438"/>
    </source>
</evidence>
<dbReference type="InterPro" id="IPR011006">
    <property type="entry name" value="CheY-like_superfamily"/>
</dbReference>
<evidence type="ECO:0000259" key="8">
    <source>
        <dbReference type="PROSITE" id="PS50109"/>
    </source>
</evidence>
<proteinExistence type="predicted"/>
<dbReference type="InterPro" id="IPR003661">
    <property type="entry name" value="HisK_dim/P_dom"/>
</dbReference>
<keyword evidence="11" id="KW-1185">Reference proteome</keyword>
<dbReference type="SMART" id="SM00388">
    <property type="entry name" value="HisKA"/>
    <property type="match status" value="1"/>
</dbReference>
<reference evidence="11" key="1">
    <citation type="journal article" date="2013" name="Proc. Natl. Acad. Sci. U.S.A.">
        <title>Improving the coverage of the cyanobacterial phylum using diversity-driven genome sequencing.</title>
        <authorList>
            <person name="Shih P.M."/>
            <person name="Wu D."/>
            <person name="Latifi A."/>
            <person name="Axen S.D."/>
            <person name="Fewer D.P."/>
            <person name="Talla E."/>
            <person name="Calteau A."/>
            <person name="Cai F."/>
            <person name="Tandeau de Marsac N."/>
            <person name="Rippka R."/>
            <person name="Herdman M."/>
            <person name="Sivonen K."/>
            <person name="Coursin T."/>
            <person name="Laurent T."/>
            <person name="Goodwin L."/>
            <person name="Nolan M."/>
            <person name="Davenport K.W."/>
            <person name="Han C.S."/>
            <person name="Rubin E.M."/>
            <person name="Eisen J.A."/>
            <person name="Woyke T."/>
            <person name="Gugger M."/>
            <person name="Kerfeld C.A."/>
        </authorList>
    </citation>
    <scope>NUCLEOTIDE SEQUENCE [LARGE SCALE GENOMIC DNA]</scope>
    <source>
        <strain evidence="11">ATCC 29371 / PCC 7437</strain>
    </source>
</reference>
<dbReference type="eggNOG" id="COG2205">
    <property type="taxonomic scope" value="Bacteria"/>
</dbReference>
<dbReference type="SMART" id="SM00448">
    <property type="entry name" value="REC"/>
    <property type="match status" value="1"/>
</dbReference>
<dbReference type="Pfam" id="PF02518">
    <property type="entry name" value="HATPase_c"/>
    <property type="match status" value="1"/>
</dbReference>
<dbReference type="HOGENOM" id="CLU_000445_114_72_3"/>
<dbReference type="EMBL" id="CP003653">
    <property type="protein sequence ID" value="AFZ37670.1"/>
    <property type="molecule type" value="Genomic_DNA"/>
</dbReference>
<dbReference type="PRINTS" id="PR00344">
    <property type="entry name" value="BCTRLSENSOR"/>
</dbReference>
<dbReference type="InterPro" id="IPR003594">
    <property type="entry name" value="HATPase_dom"/>
</dbReference>